<name>A0A4D4M7J4_STRAX</name>
<accession>A0A4D4M7J4</accession>
<sequence length="172" mass="18422">MIISPMGGETIVRPYRKPVIMLRVVPRSCPPLSAHGAEVLRQISQQGVPVFLTVHANGRRRYSYWQPATSQTQRGGCQVALPTDECDALHAAGRIVLGDPVVDPSKTTYPVRAAVRNTSATPHVPRHVVTASAAPRVPRHVVPASASATPPVPRHLVTASVTPPVPRHVLTA</sequence>
<dbReference type="AlphaFoldDB" id="A0A4D4M7J4"/>
<organism evidence="1 2">
    <name type="scientific">Streptomyces avermitilis</name>
    <dbReference type="NCBI Taxonomy" id="33903"/>
    <lineage>
        <taxon>Bacteria</taxon>
        <taxon>Bacillati</taxon>
        <taxon>Actinomycetota</taxon>
        <taxon>Actinomycetes</taxon>
        <taxon>Kitasatosporales</taxon>
        <taxon>Streptomycetaceae</taxon>
        <taxon>Streptomyces</taxon>
    </lineage>
</organism>
<comment type="caution">
    <text evidence="1">The sequence shown here is derived from an EMBL/GenBank/DDBJ whole genome shotgun (WGS) entry which is preliminary data.</text>
</comment>
<reference evidence="1 2" key="1">
    <citation type="submission" date="2019-04" db="EMBL/GenBank/DDBJ databases">
        <title>Draft genome sequences of Streptomyces avermitilis NBRC 14893.</title>
        <authorList>
            <person name="Komaki H."/>
            <person name="Tamura T."/>
            <person name="Hosoyama A."/>
        </authorList>
    </citation>
    <scope>NUCLEOTIDE SEQUENCE [LARGE SCALE GENOMIC DNA]</scope>
    <source>
        <strain evidence="1 2">NBRC 14893</strain>
    </source>
</reference>
<dbReference type="RefSeq" id="WP_137865150.1">
    <property type="nucleotide sequence ID" value="NZ_BAABTN010000010.1"/>
</dbReference>
<evidence type="ECO:0000313" key="1">
    <source>
        <dbReference type="EMBL" id="GDY67896.1"/>
    </source>
</evidence>
<proteinExistence type="predicted"/>
<dbReference type="EMBL" id="BJHX01000001">
    <property type="protein sequence ID" value="GDY67896.1"/>
    <property type="molecule type" value="Genomic_DNA"/>
</dbReference>
<gene>
    <name evidence="1" type="ORF">SAV14893_072890</name>
</gene>
<evidence type="ECO:0000313" key="2">
    <source>
        <dbReference type="Proteomes" id="UP000302139"/>
    </source>
</evidence>
<protein>
    <submittedName>
        <fullName evidence="1">Uncharacterized protein</fullName>
    </submittedName>
</protein>
<dbReference type="Proteomes" id="UP000302139">
    <property type="component" value="Unassembled WGS sequence"/>
</dbReference>